<comment type="caution">
    <text evidence="3">The sequence shown here is derived from an EMBL/GenBank/DDBJ whole genome shotgun (WGS) entry which is preliminary data.</text>
</comment>
<feature type="domain" description="DUF7168" evidence="2">
    <location>
        <begin position="68"/>
        <end position="205"/>
    </location>
</feature>
<dbReference type="Pfam" id="PF23771">
    <property type="entry name" value="DUF7168"/>
    <property type="match status" value="1"/>
</dbReference>
<sequence length="244" mass="28563">MKEKSNNNEKIIKTVKRLLALANDNENDEEGQSAFLTAQKLMLKHKIKEQELNGYILNQEPINQQSVTIYKKLFWWERTLAQIIGSNFRVKVFLNTSLVDGDKNKKTRIMFYGLESDLTLAREMYILAYEAVVSYSNDYIDEHYRKSGEQRQRYYTESIKASYINGFLTGLDERFKEQISILRGEYEVLVLVPSEVEKAYKEMVKDFDVYINKKPPVEIKSAYRAGKARGKRIDFTKKAVEYGM</sequence>
<evidence type="ECO:0000259" key="2">
    <source>
        <dbReference type="Pfam" id="PF23771"/>
    </source>
</evidence>
<accession>A0ABS1G7T0</accession>
<feature type="domain" description="DUF2786" evidence="1">
    <location>
        <begin position="10"/>
        <end position="47"/>
    </location>
</feature>
<dbReference type="InterPro" id="IPR024498">
    <property type="entry name" value="DUF2786"/>
</dbReference>
<proteinExistence type="predicted"/>
<protein>
    <submittedName>
        <fullName evidence="3">DUF2786 domain-containing protein</fullName>
    </submittedName>
</protein>
<dbReference type="Proteomes" id="UP000633035">
    <property type="component" value="Unassembled WGS sequence"/>
</dbReference>
<evidence type="ECO:0000313" key="3">
    <source>
        <dbReference type="EMBL" id="MBK1962957.1"/>
    </source>
</evidence>
<organism evidence="3 4">
    <name type="scientific">Listeria ivanovii subsp. londoniensis</name>
    <dbReference type="NCBI Taxonomy" id="202752"/>
    <lineage>
        <taxon>Bacteria</taxon>
        <taxon>Bacillati</taxon>
        <taxon>Bacillota</taxon>
        <taxon>Bacilli</taxon>
        <taxon>Bacillales</taxon>
        <taxon>Listeriaceae</taxon>
        <taxon>Listeria</taxon>
    </lineage>
</organism>
<evidence type="ECO:0000313" key="4">
    <source>
        <dbReference type="Proteomes" id="UP000633035"/>
    </source>
</evidence>
<evidence type="ECO:0000259" key="1">
    <source>
        <dbReference type="Pfam" id="PF10979"/>
    </source>
</evidence>
<dbReference type="RefSeq" id="WP_200289196.1">
    <property type="nucleotide sequence ID" value="NZ_JAENOF010000018.1"/>
</dbReference>
<keyword evidence="4" id="KW-1185">Reference proteome</keyword>
<reference evidence="3 4" key="1">
    <citation type="submission" date="2021-01" db="EMBL/GenBank/DDBJ databases">
        <title>Listeria ivanovii strains from Norway.</title>
        <authorList>
            <person name="Fagerlund A."/>
        </authorList>
    </citation>
    <scope>NUCLEOTIDE SEQUENCE [LARGE SCALE GENOMIC DNA]</scope>
    <source>
        <strain evidence="3 4">MF6989</strain>
    </source>
</reference>
<name>A0ABS1G7T0_LISIV</name>
<dbReference type="Pfam" id="PF10979">
    <property type="entry name" value="DUF2786"/>
    <property type="match status" value="1"/>
</dbReference>
<dbReference type="InterPro" id="IPR055592">
    <property type="entry name" value="DUF7168"/>
</dbReference>
<dbReference type="EMBL" id="JAENOF010000018">
    <property type="protein sequence ID" value="MBK1962957.1"/>
    <property type="molecule type" value="Genomic_DNA"/>
</dbReference>
<gene>
    <name evidence="3" type="ORF">JI642_12695</name>
</gene>